<dbReference type="EMBL" id="CM023481">
    <property type="protein sequence ID" value="KAH6947657.1"/>
    <property type="molecule type" value="Genomic_DNA"/>
</dbReference>
<reference evidence="1" key="1">
    <citation type="submission" date="2020-05" db="EMBL/GenBank/DDBJ databases">
        <title>Large-scale comparative analyses of tick genomes elucidate their genetic diversity and vector capacities.</title>
        <authorList>
            <person name="Jia N."/>
            <person name="Wang J."/>
            <person name="Shi W."/>
            <person name="Du L."/>
            <person name="Sun Y."/>
            <person name="Zhan W."/>
            <person name="Jiang J."/>
            <person name="Wang Q."/>
            <person name="Zhang B."/>
            <person name="Ji P."/>
            <person name="Sakyi L.B."/>
            <person name="Cui X."/>
            <person name="Yuan T."/>
            <person name="Jiang B."/>
            <person name="Yang W."/>
            <person name="Lam T.T.-Y."/>
            <person name="Chang Q."/>
            <person name="Ding S."/>
            <person name="Wang X."/>
            <person name="Zhu J."/>
            <person name="Ruan X."/>
            <person name="Zhao L."/>
            <person name="Wei J."/>
            <person name="Que T."/>
            <person name="Du C."/>
            <person name="Cheng J."/>
            <person name="Dai P."/>
            <person name="Han X."/>
            <person name="Huang E."/>
            <person name="Gao Y."/>
            <person name="Liu J."/>
            <person name="Shao H."/>
            <person name="Ye R."/>
            <person name="Li L."/>
            <person name="Wei W."/>
            <person name="Wang X."/>
            <person name="Wang C."/>
            <person name="Yang T."/>
            <person name="Huo Q."/>
            <person name="Li W."/>
            <person name="Guo W."/>
            <person name="Chen H."/>
            <person name="Zhou L."/>
            <person name="Ni X."/>
            <person name="Tian J."/>
            <person name="Zhou Y."/>
            <person name="Sheng Y."/>
            <person name="Liu T."/>
            <person name="Pan Y."/>
            <person name="Xia L."/>
            <person name="Li J."/>
            <person name="Zhao F."/>
            <person name="Cao W."/>
        </authorList>
    </citation>
    <scope>NUCLEOTIDE SEQUENCE</scope>
    <source>
        <strain evidence="1">Hyas-2018</strain>
    </source>
</reference>
<name>A0ACB7TJC8_HYAAI</name>
<proteinExistence type="predicted"/>
<accession>A0ACB7TJC8</accession>
<evidence type="ECO:0000313" key="1">
    <source>
        <dbReference type="EMBL" id="KAH6947657.1"/>
    </source>
</evidence>
<gene>
    <name evidence="1" type="ORF">HPB50_020549</name>
</gene>
<protein>
    <submittedName>
        <fullName evidence="1">Uncharacterized protein</fullName>
    </submittedName>
</protein>
<evidence type="ECO:0000313" key="2">
    <source>
        <dbReference type="Proteomes" id="UP000821845"/>
    </source>
</evidence>
<organism evidence="1 2">
    <name type="scientific">Hyalomma asiaticum</name>
    <name type="common">Tick</name>
    <dbReference type="NCBI Taxonomy" id="266040"/>
    <lineage>
        <taxon>Eukaryota</taxon>
        <taxon>Metazoa</taxon>
        <taxon>Ecdysozoa</taxon>
        <taxon>Arthropoda</taxon>
        <taxon>Chelicerata</taxon>
        <taxon>Arachnida</taxon>
        <taxon>Acari</taxon>
        <taxon>Parasitiformes</taxon>
        <taxon>Ixodida</taxon>
        <taxon>Ixodoidea</taxon>
        <taxon>Ixodidae</taxon>
        <taxon>Hyalomminae</taxon>
        <taxon>Hyalomma</taxon>
    </lineage>
</organism>
<keyword evidence="2" id="KW-1185">Reference proteome</keyword>
<dbReference type="Proteomes" id="UP000821845">
    <property type="component" value="Chromosome 1"/>
</dbReference>
<sequence>MYNELFLYNIKKNNWLLVKCPNLPPPRCAHQDGATVLLHPALKTVFINGPSFTDNAFVRDSVPVFKTLKLPIAWIEVMVSKNNPQTSGLR</sequence>
<comment type="caution">
    <text evidence="1">The sequence shown here is derived from an EMBL/GenBank/DDBJ whole genome shotgun (WGS) entry which is preliminary data.</text>
</comment>